<dbReference type="PRINTS" id="PR00778">
    <property type="entry name" value="HTHARSR"/>
</dbReference>
<dbReference type="PANTHER" id="PTHR33154">
    <property type="entry name" value="TRANSCRIPTIONAL REGULATOR, ARSR FAMILY"/>
    <property type="match status" value="1"/>
</dbReference>
<feature type="domain" description="HTH arsR-type" evidence="4">
    <location>
        <begin position="216"/>
        <end position="309"/>
    </location>
</feature>
<dbReference type="SUPFAM" id="SSF46785">
    <property type="entry name" value="Winged helix' DNA-binding domain"/>
    <property type="match status" value="1"/>
</dbReference>
<sequence>MNKKNIIIGKSVVAESLGYLCMLASDMLIKLPSELEDSFNFFIKNNVSLESIGELFLEIDCMLPTINFINVLKTMDEDKFIYCILGERVPIAIIKNRTLEEIKDVGLRENTLFCLENIKELKEHLINLLTKTEKILESSKDNLYEKGHKEFTAYIKSQLIKMHPLNLAQELMGKQFYRISDYKNYIFISTYYNNNPCIRYFNDNTLIVLKNIKSTEDKFTPEELVNFTKVLSDKTRLKILRYITHKPSFGIELSEHFNVSRPTISHHLDSLKKLDLVHIERDKNTKYYSLNKITYKKFLSELNNFIMND</sequence>
<dbReference type="Pfam" id="PF01022">
    <property type="entry name" value="HTH_5"/>
    <property type="match status" value="1"/>
</dbReference>
<comment type="caution">
    <text evidence="5">The sequence shown here is derived from an EMBL/GenBank/DDBJ whole genome shotgun (WGS) entry which is preliminary data.</text>
</comment>
<name>A0ABX9KIX0_9FUSO</name>
<dbReference type="Proteomes" id="UP000263486">
    <property type="component" value="Unassembled WGS sequence"/>
</dbReference>
<dbReference type="PROSITE" id="PS50987">
    <property type="entry name" value="HTH_ARSR_2"/>
    <property type="match status" value="1"/>
</dbReference>
<dbReference type="RefSeq" id="WP_114641719.1">
    <property type="nucleotide sequence ID" value="NZ_JAACIO010000007.1"/>
</dbReference>
<evidence type="ECO:0000313" key="5">
    <source>
        <dbReference type="EMBL" id="REI42035.1"/>
    </source>
</evidence>
<keyword evidence="6" id="KW-1185">Reference proteome</keyword>
<protein>
    <submittedName>
        <fullName evidence="5">ArsR family transcriptional regulator</fullName>
    </submittedName>
</protein>
<evidence type="ECO:0000256" key="3">
    <source>
        <dbReference type="ARBA" id="ARBA00023163"/>
    </source>
</evidence>
<dbReference type="SMART" id="SM00418">
    <property type="entry name" value="HTH_ARSR"/>
    <property type="match status" value="1"/>
</dbReference>
<organism evidence="5 6">
    <name type="scientific">Psychrilyobacter piezotolerans</name>
    <dbReference type="NCBI Taxonomy" id="2293438"/>
    <lineage>
        <taxon>Bacteria</taxon>
        <taxon>Fusobacteriati</taxon>
        <taxon>Fusobacteriota</taxon>
        <taxon>Fusobacteriia</taxon>
        <taxon>Fusobacteriales</taxon>
        <taxon>Fusobacteriaceae</taxon>
        <taxon>Psychrilyobacter</taxon>
    </lineage>
</organism>
<reference evidence="5 6" key="1">
    <citation type="submission" date="2018-08" db="EMBL/GenBank/DDBJ databases">
        <title>Draft genome sequence of Psychrilyobacter sp. strain SD5 isolated from Black Sea water.</title>
        <authorList>
            <person name="Yadav S."/>
            <person name="Villanueva L."/>
            <person name="Damste J.S.S."/>
        </authorList>
    </citation>
    <scope>NUCLEOTIDE SEQUENCE [LARGE SCALE GENOMIC DNA]</scope>
    <source>
        <strain evidence="5 6">SD5</strain>
    </source>
</reference>
<evidence type="ECO:0000256" key="2">
    <source>
        <dbReference type="ARBA" id="ARBA00023125"/>
    </source>
</evidence>
<proteinExistence type="predicted"/>
<dbReference type="CDD" id="cd00090">
    <property type="entry name" value="HTH_ARSR"/>
    <property type="match status" value="1"/>
</dbReference>
<dbReference type="InterPro" id="IPR036390">
    <property type="entry name" value="WH_DNA-bd_sf"/>
</dbReference>
<evidence type="ECO:0000313" key="6">
    <source>
        <dbReference type="Proteomes" id="UP000263486"/>
    </source>
</evidence>
<dbReference type="InterPro" id="IPR051081">
    <property type="entry name" value="HTH_MetalResp_TranReg"/>
</dbReference>
<accession>A0ABX9KIX0</accession>
<keyword evidence="1" id="KW-0805">Transcription regulation</keyword>
<dbReference type="InterPro" id="IPR036388">
    <property type="entry name" value="WH-like_DNA-bd_sf"/>
</dbReference>
<dbReference type="EMBL" id="QUAJ01000006">
    <property type="protein sequence ID" value="REI42035.1"/>
    <property type="molecule type" value="Genomic_DNA"/>
</dbReference>
<keyword evidence="2" id="KW-0238">DNA-binding</keyword>
<evidence type="ECO:0000256" key="1">
    <source>
        <dbReference type="ARBA" id="ARBA00023015"/>
    </source>
</evidence>
<dbReference type="InterPro" id="IPR011991">
    <property type="entry name" value="ArsR-like_HTH"/>
</dbReference>
<evidence type="ECO:0000259" key="4">
    <source>
        <dbReference type="PROSITE" id="PS50987"/>
    </source>
</evidence>
<dbReference type="NCBIfam" id="NF033788">
    <property type="entry name" value="HTH_metalloreg"/>
    <property type="match status" value="1"/>
</dbReference>
<gene>
    <name evidence="5" type="ORF">DYH56_04760</name>
</gene>
<dbReference type="Gene3D" id="1.10.10.10">
    <property type="entry name" value="Winged helix-like DNA-binding domain superfamily/Winged helix DNA-binding domain"/>
    <property type="match status" value="1"/>
</dbReference>
<dbReference type="InterPro" id="IPR001845">
    <property type="entry name" value="HTH_ArsR_DNA-bd_dom"/>
</dbReference>
<dbReference type="PANTHER" id="PTHR33154:SF33">
    <property type="entry name" value="TRANSCRIPTIONAL REPRESSOR SDPR"/>
    <property type="match status" value="1"/>
</dbReference>
<keyword evidence="3" id="KW-0804">Transcription</keyword>